<feature type="compositionally biased region" description="Basic and acidic residues" evidence="2">
    <location>
        <begin position="1"/>
        <end position="14"/>
    </location>
</feature>
<dbReference type="OrthoDB" id="6068679at2759"/>
<proteinExistence type="predicted"/>
<feature type="coiled-coil region" evidence="1">
    <location>
        <begin position="339"/>
        <end position="366"/>
    </location>
</feature>
<feature type="region of interest" description="Disordered" evidence="2">
    <location>
        <begin position="1"/>
        <end position="20"/>
    </location>
</feature>
<keyword evidence="4" id="KW-1185">Reference proteome</keyword>
<evidence type="ECO:0000313" key="4">
    <source>
        <dbReference type="Proteomes" id="UP000596742"/>
    </source>
</evidence>
<name>A0A8B6C0A5_MYTGA</name>
<comment type="caution">
    <text evidence="3">The sequence shown here is derived from an EMBL/GenBank/DDBJ whole genome shotgun (WGS) entry which is preliminary data.</text>
</comment>
<protein>
    <submittedName>
        <fullName evidence="3">Uncharacterized protein</fullName>
    </submittedName>
</protein>
<dbReference type="EMBL" id="UYJE01000976">
    <property type="protein sequence ID" value="VDH98131.1"/>
    <property type="molecule type" value="Genomic_DNA"/>
</dbReference>
<dbReference type="AlphaFoldDB" id="A0A8B6C0A5"/>
<evidence type="ECO:0000256" key="2">
    <source>
        <dbReference type="SAM" id="MobiDB-lite"/>
    </source>
</evidence>
<gene>
    <name evidence="3" type="ORF">MGAL_10B065940</name>
</gene>
<sequence>MGTPRRNEIHDISSNHHAQQPFVPQSFIQKMTAFFTQTKVMYVPPDVKVTQEGEILHVLVSRDSEGKSTIEITIPSNGNLKHFTKTQDITELKVMFGNILSRPENHKNTQNRMLSQYSDLELGNQPRFTKKDYLSFPTSNIPPRLDNTLSETGNDFSNDDQSNENKTLYHRGFPVELVSYSTKKLNLNGNSSILESVTFTKENRSRKRETLVLFRVKGMLYSPSALGHLDMESIESTNSIDILCISETKSDVRVEVLTGLSKYTAFQVAKLLEFPNNGRGVRKLKDLIPSLKLGNQKNDNPDFLERVKTANKDNIKACYSLNQDEYGTQNQTGKIKDSKETIAENIKKLQQELKKIQEDINFNMGATKDKDIGKMSNTNVFTHSKWTDRTQMGNIKIRTQSERPSWKILLQNRGDETNEVVSESLGEPMISQAIYEFFGQHVDSGYKSSIERSHKPWPSMHPLLPYKCRYLDNKGS</sequence>
<organism evidence="3 4">
    <name type="scientific">Mytilus galloprovincialis</name>
    <name type="common">Mediterranean mussel</name>
    <dbReference type="NCBI Taxonomy" id="29158"/>
    <lineage>
        <taxon>Eukaryota</taxon>
        <taxon>Metazoa</taxon>
        <taxon>Spiralia</taxon>
        <taxon>Lophotrochozoa</taxon>
        <taxon>Mollusca</taxon>
        <taxon>Bivalvia</taxon>
        <taxon>Autobranchia</taxon>
        <taxon>Pteriomorphia</taxon>
        <taxon>Mytilida</taxon>
        <taxon>Mytiloidea</taxon>
        <taxon>Mytilidae</taxon>
        <taxon>Mytilinae</taxon>
        <taxon>Mytilus</taxon>
    </lineage>
</organism>
<keyword evidence="1" id="KW-0175">Coiled coil</keyword>
<evidence type="ECO:0000313" key="3">
    <source>
        <dbReference type="EMBL" id="VDH98131.1"/>
    </source>
</evidence>
<accession>A0A8B6C0A5</accession>
<evidence type="ECO:0000256" key="1">
    <source>
        <dbReference type="SAM" id="Coils"/>
    </source>
</evidence>
<dbReference type="Proteomes" id="UP000596742">
    <property type="component" value="Unassembled WGS sequence"/>
</dbReference>
<reference evidence="3" key="1">
    <citation type="submission" date="2018-11" db="EMBL/GenBank/DDBJ databases">
        <authorList>
            <person name="Alioto T."/>
            <person name="Alioto T."/>
        </authorList>
    </citation>
    <scope>NUCLEOTIDE SEQUENCE</scope>
</reference>